<gene>
    <name evidence="1" type="ORF">RF11_13773</name>
</gene>
<reference evidence="1 2" key="1">
    <citation type="journal article" date="2014" name="Genome Biol. Evol.">
        <title>The genome of the myxosporean Thelohanellus kitauei shows adaptations to nutrient acquisition within its fish host.</title>
        <authorList>
            <person name="Yang Y."/>
            <person name="Xiong J."/>
            <person name="Zhou Z."/>
            <person name="Huo F."/>
            <person name="Miao W."/>
            <person name="Ran C."/>
            <person name="Liu Y."/>
            <person name="Zhang J."/>
            <person name="Feng J."/>
            <person name="Wang M."/>
            <person name="Wang M."/>
            <person name="Wang L."/>
            <person name="Yao B."/>
        </authorList>
    </citation>
    <scope>NUCLEOTIDE SEQUENCE [LARGE SCALE GENOMIC DNA]</scope>
    <source>
        <strain evidence="1">Wuqing</strain>
    </source>
</reference>
<protein>
    <submittedName>
        <fullName evidence="1">Uncharacterized protein</fullName>
    </submittedName>
</protein>
<dbReference type="AlphaFoldDB" id="A0A0C2MYD5"/>
<evidence type="ECO:0000313" key="2">
    <source>
        <dbReference type="Proteomes" id="UP000031668"/>
    </source>
</evidence>
<evidence type="ECO:0000313" key="1">
    <source>
        <dbReference type="EMBL" id="KII66612.1"/>
    </source>
</evidence>
<dbReference type="EMBL" id="JWZT01003505">
    <property type="protein sequence ID" value="KII66612.1"/>
    <property type="molecule type" value="Genomic_DNA"/>
</dbReference>
<dbReference type="Proteomes" id="UP000031668">
    <property type="component" value="Unassembled WGS sequence"/>
</dbReference>
<organism evidence="1 2">
    <name type="scientific">Thelohanellus kitauei</name>
    <name type="common">Myxosporean</name>
    <dbReference type="NCBI Taxonomy" id="669202"/>
    <lineage>
        <taxon>Eukaryota</taxon>
        <taxon>Metazoa</taxon>
        <taxon>Cnidaria</taxon>
        <taxon>Myxozoa</taxon>
        <taxon>Myxosporea</taxon>
        <taxon>Bivalvulida</taxon>
        <taxon>Platysporina</taxon>
        <taxon>Myxobolidae</taxon>
        <taxon>Thelohanellus</taxon>
    </lineage>
</organism>
<keyword evidence="2" id="KW-1185">Reference proteome</keyword>
<sequence>MGSFVDSESIVAITYPQDVFTVSINNHIDLYGQLSCGETGAKNLFCDPLILLDDGPPLHDGIVNYQLRIPLEYLINGEALVESIKFFCIIVTARTYQGICFSFSFNTSYLNKLKLKSPYSPQLSPIELFLMEIEGDKTYFRSIKANIRNKTELDGFENLHAFPPKHCKEETSIHFMLLK</sequence>
<proteinExistence type="predicted"/>
<comment type="caution">
    <text evidence="1">The sequence shown here is derived from an EMBL/GenBank/DDBJ whole genome shotgun (WGS) entry which is preliminary data.</text>
</comment>
<name>A0A0C2MYD5_THEKT</name>
<accession>A0A0C2MYD5</accession>